<gene>
    <name evidence="2" type="ORF">SSX86_016085</name>
</gene>
<dbReference type="Proteomes" id="UP001408789">
    <property type="component" value="Unassembled WGS sequence"/>
</dbReference>
<keyword evidence="3" id="KW-1185">Reference proteome</keyword>
<proteinExistence type="predicted"/>
<dbReference type="CDD" id="cd07307">
    <property type="entry name" value="BAR"/>
    <property type="match status" value="1"/>
</dbReference>
<evidence type="ECO:0000313" key="3">
    <source>
        <dbReference type="Proteomes" id="UP001408789"/>
    </source>
</evidence>
<protein>
    <recommendedName>
        <fullName evidence="4">BAR domain-containing protein</fullName>
    </recommendedName>
</protein>
<sequence>MKSSLGKLGRKLTMQKSDVKEMRAHHSSVDLDELAQASKDMQDMRNCYDGLFSAAAATANSIYEFSESLNEMGNCLLGKTAAAADAKSGNVLSTLGNLQLELQKIADTYRSYVIVTISNPAESLLNELLKVEEMKLQCNEKREVYDHMMAQHREKGKLKNGRVESSIAQKLQEAQDEYDEVARLCVFRVKSLKEGQWRSLLTQAARHHAVQDSGLSRTSGPRLGLFSEEQKFDYVSLSNPSKQLNFFRKGLKAVEAVEPFIRNIAEKHRIDCQLSGLYDRGSQEGEPLSSYESTNDGELSFDYKQKKQGLDDDGTSPYPMEVDVPNFQASVSEDSEINENKHRGEQLFGRQTRVSSYSAPLCPDKPSNAFGKLRETQPTQKSFSYVLPPPIVDTRNPISKPPTYVSRSTSFQNLQHDSTSTAALTSKVQSTIKYDNIIKPSIQLPAPHTRRFSFSQQDNNYRTDSSQVDKRQAYSGPLPPSKQFSFKIASNSSGPITATELPNPSSRVPVIPKTTELHQLPRPPSNNPAFSKPAAISGGLGRHSAPLLFKSQEISPPNKRAMLTSTCASPLPLPPSVVKINSSSSET</sequence>
<organism evidence="2 3">
    <name type="scientific">Deinandra increscens subsp. villosa</name>
    <dbReference type="NCBI Taxonomy" id="3103831"/>
    <lineage>
        <taxon>Eukaryota</taxon>
        <taxon>Viridiplantae</taxon>
        <taxon>Streptophyta</taxon>
        <taxon>Embryophyta</taxon>
        <taxon>Tracheophyta</taxon>
        <taxon>Spermatophyta</taxon>
        <taxon>Magnoliopsida</taxon>
        <taxon>eudicotyledons</taxon>
        <taxon>Gunneridae</taxon>
        <taxon>Pentapetalae</taxon>
        <taxon>asterids</taxon>
        <taxon>campanulids</taxon>
        <taxon>Asterales</taxon>
        <taxon>Asteraceae</taxon>
        <taxon>Asteroideae</taxon>
        <taxon>Heliantheae alliance</taxon>
        <taxon>Madieae</taxon>
        <taxon>Madiinae</taxon>
        <taxon>Deinandra</taxon>
    </lineage>
</organism>
<dbReference type="InterPro" id="IPR037488">
    <property type="entry name" value="At2g33490-like"/>
</dbReference>
<dbReference type="InterPro" id="IPR027267">
    <property type="entry name" value="AH/BAR_dom_sf"/>
</dbReference>
<feature type="region of interest" description="Disordered" evidence="1">
    <location>
        <begin position="454"/>
        <end position="481"/>
    </location>
</feature>
<feature type="region of interest" description="Disordered" evidence="1">
    <location>
        <begin position="335"/>
        <end position="361"/>
    </location>
</feature>
<evidence type="ECO:0008006" key="4">
    <source>
        <dbReference type="Google" id="ProtNLM"/>
    </source>
</evidence>
<dbReference type="PANTHER" id="PTHR34119:SF17">
    <property type="entry name" value="BAR DOMAIN-CONTAINING PROTEIN"/>
    <property type="match status" value="1"/>
</dbReference>
<evidence type="ECO:0000313" key="2">
    <source>
        <dbReference type="EMBL" id="KAK9064703.1"/>
    </source>
</evidence>
<accession>A0AAP0D4T0</accession>
<comment type="caution">
    <text evidence="2">The sequence shown here is derived from an EMBL/GenBank/DDBJ whole genome shotgun (WGS) entry which is preliminary data.</text>
</comment>
<name>A0AAP0D4T0_9ASTR</name>
<feature type="compositionally biased region" description="Polar residues" evidence="1">
    <location>
        <begin position="454"/>
        <end position="466"/>
    </location>
</feature>
<dbReference type="PANTHER" id="PTHR34119">
    <property type="entry name" value="HYDROXYPROLINE-RICH GLYCOPROTEIN-LIKE"/>
    <property type="match status" value="1"/>
</dbReference>
<evidence type="ECO:0000256" key="1">
    <source>
        <dbReference type="SAM" id="MobiDB-lite"/>
    </source>
</evidence>
<dbReference type="EMBL" id="JBCNJP010000017">
    <property type="protein sequence ID" value="KAK9064703.1"/>
    <property type="molecule type" value="Genomic_DNA"/>
</dbReference>
<dbReference type="Gene3D" id="1.20.1270.60">
    <property type="entry name" value="Arfaptin homology (AH) domain/BAR domain"/>
    <property type="match status" value="1"/>
</dbReference>
<reference evidence="2 3" key="1">
    <citation type="submission" date="2024-04" db="EMBL/GenBank/DDBJ databases">
        <title>The reference genome of an endangered Asteraceae, Deinandra increscens subsp. villosa, native to the Central Coast of California.</title>
        <authorList>
            <person name="Guilliams M."/>
            <person name="Hasenstab-Lehman K."/>
            <person name="Meyer R."/>
            <person name="Mcevoy S."/>
        </authorList>
    </citation>
    <scope>NUCLEOTIDE SEQUENCE [LARGE SCALE GENOMIC DNA]</scope>
    <source>
        <tissue evidence="2">Leaf</tissue>
    </source>
</reference>
<dbReference type="AlphaFoldDB" id="A0AAP0D4T0"/>
<dbReference type="SUPFAM" id="SSF103657">
    <property type="entry name" value="BAR/IMD domain-like"/>
    <property type="match status" value="1"/>
</dbReference>